<dbReference type="EMBL" id="CT573073">
    <property type="protein sequence ID" value="CAJ71125.1"/>
    <property type="molecule type" value="Genomic_DNA"/>
</dbReference>
<name>Q1PV66_KUEST</name>
<reference evidence="1" key="1">
    <citation type="journal article" date="2006" name="Nature">
        <title>Deciphering the evolution and metabolism of an anammox bacterium from a community genome.</title>
        <authorList>
            <person name="Strous M."/>
            <person name="Pelletier E."/>
            <person name="Mangenot S."/>
            <person name="Rattei T."/>
            <person name="Lehner A."/>
            <person name="Taylor M.W."/>
            <person name="Horn M."/>
            <person name="Daims H."/>
            <person name="Bartol-Mavel D."/>
            <person name="Wincker P."/>
            <person name="Barbe V."/>
            <person name="Fonknechten N."/>
            <person name="Vallenet D."/>
            <person name="Segurens B."/>
            <person name="Schenowitz-Truong C."/>
            <person name="Medigue C."/>
            <person name="Collingro A."/>
            <person name="Snel B."/>
            <person name="Dutilh B.E."/>
            <person name="OpDenCamp H.J.M."/>
            <person name="vanDerDrift C."/>
            <person name="Cirpus I."/>
            <person name="vanDePas-Schoonen K.T."/>
            <person name="Harhangi H.R."/>
            <person name="vanNiftrik L."/>
            <person name="Schmid M."/>
            <person name="Keltjens J."/>
            <person name="vanDeVossenberg J."/>
            <person name="Kartal B."/>
            <person name="Meier H."/>
            <person name="Frishman D."/>
            <person name="Huynen M.A."/>
            <person name="Mewes H."/>
            <person name="Weissenbach J."/>
            <person name="Jetten M.S.M."/>
            <person name="Wagner M."/>
            <person name="LePaslier D."/>
        </authorList>
    </citation>
    <scope>NUCLEOTIDE SEQUENCE</scope>
</reference>
<gene>
    <name evidence="2" type="ORF">KsCSTR_00690</name>
    <name evidence="1" type="ORF">kustc0380</name>
</gene>
<dbReference type="Proteomes" id="UP000501926">
    <property type="component" value="Chromosome"/>
</dbReference>
<protein>
    <submittedName>
        <fullName evidence="1">Uncharacterized protein</fullName>
    </submittedName>
</protein>
<proteinExistence type="predicted"/>
<sequence>MISTNYYAICTNDAFNVLVCNLPLFRTAKNKEESLHIDIFRDIYILFAIKYQTQKYWQDR</sequence>
<organism evidence="1">
    <name type="scientific">Kuenenia stuttgartiensis</name>
    <dbReference type="NCBI Taxonomy" id="174633"/>
    <lineage>
        <taxon>Bacteria</taxon>
        <taxon>Pseudomonadati</taxon>
        <taxon>Planctomycetota</taxon>
        <taxon>Candidatus Brocadiia</taxon>
        <taxon>Candidatus Brocadiales</taxon>
        <taxon>Candidatus Brocadiaceae</taxon>
        <taxon>Candidatus Kuenenia</taxon>
    </lineage>
</organism>
<dbReference type="AlphaFoldDB" id="Q1PV66"/>
<accession>Q1PV66</accession>
<dbReference type="EMBL" id="CP049055">
    <property type="protein sequence ID" value="QII09448.1"/>
    <property type="molecule type" value="Genomic_DNA"/>
</dbReference>
<evidence type="ECO:0000313" key="1">
    <source>
        <dbReference type="EMBL" id="CAJ71125.1"/>
    </source>
</evidence>
<evidence type="ECO:0000313" key="2">
    <source>
        <dbReference type="EMBL" id="QII09448.1"/>
    </source>
</evidence>
<reference evidence="1" key="2">
    <citation type="submission" date="2006-01" db="EMBL/GenBank/DDBJ databases">
        <authorList>
            <person name="Genoscope"/>
        </authorList>
    </citation>
    <scope>NUCLEOTIDE SEQUENCE</scope>
</reference>
<evidence type="ECO:0000313" key="3">
    <source>
        <dbReference type="Proteomes" id="UP000501926"/>
    </source>
</evidence>
<reference evidence="2 3" key="3">
    <citation type="submission" date="2020-02" db="EMBL/GenBank/DDBJ databases">
        <title>Newly sequenced genome of strain CSTR1 showed variability in Candidatus Kuenenia stuttgartiensis genomes.</title>
        <authorList>
            <person name="Ding C."/>
            <person name="Adrian L."/>
        </authorList>
    </citation>
    <scope>NUCLEOTIDE SEQUENCE [LARGE SCALE GENOMIC DNA]</scope>
    <source>
        <strain evidence="2 3">CSTR1</strain>
    </source>
</reference>